<gene>
    <name evidence="2" type="ORF">SAMN05216270_106274</name>
</gene>
<dbReference type="AlphaFoldDB" id="A0A1G6WYG6"/>
<accession>A0A1G6WYG6</accession>
<reference evidence="3" key="1">
    <citation type="submission" date="2016-10" db="EMBL/GenBank/DDBJ databases">
        <authorList>
            <person name="Varghese N."/>
            <person name="Submissions S."/>
        </authorList>
    </citation>
    <scope>NUCLEOTIDE SEQUENCE [LARGE SCALE GENOMIC DNA]</scope>
    <source>
        <strain evidence="3">CGMCC 4.3516</strain>
    </source>
</reference>
<dbReference type="PROSITE" id="PS51318">
    <property type="entry name" value="TAT"/>
    <property type="match status" value="1"/>
</dbReference>
<dbReference type="InterPro" id="IPR006311">
    <property type="entry name" value="TAT_signal"/>
</dbReference>
<dbReference type="Proteomes" id="UP000198949">
    <property type="component" value="Unassembled WGS sequence"/>
</dbReference>
<organism evidence="2 3">
    <name type="scientific">Glycomyces harbinensis</name>
    <dbReference type="NCBI Taxonomy" id="58114"/>
    <lineage>
        <taxon>Bacteria</taxon>
        <taxon>Bacillati</taxon>
        <taxon>Actinomycetota</taxon>
        <taxon>Actinomycetes</taxon>
        <taxon>Glycomycetales</taxon>
        <taxon>Glycomycetaceae</taxon>
        <taxon>Glycomyces</taxon>
    </lineage>
</organism>
<keyword evidence="3" id="KW-1185">Reference proteome</keyword>
<dbReference type="STRING" id="58114.SAMN05216270_106274"/>
<sequence>MHEPEKRPPMPPPLSRRHFLMGASAAAAMVAIGNAGAPAAMATSQGTVLPLVAPLPAGRPVRSQFASNEQVLAAYLMILAPLANSVRDIAPNYGWMEDGWQRNPNEPYNARIMEHVATLSWFYANDRTWNPYYRDPALLGRLDAALGHYLSLQHADGSYPEYSPTEHHLSPTGFGTVALSAVLRDLRAAGELYDRRLQIRDALRKSSAWLVDTSRPHWNRPVQFANQVLAGLSGVAEAAHILGEPAVSASVPDRLQILLEDGQAPAGFFHEPVAPDAGYNFEVMLPDLGALYKRLPDPAIIQLAERFAEWWGYIVVMEPGRNEGFILSATSARNIVPTFETTPEDDLDRSALARTLVPHVPALGAFFASSEEKTQARDAWRTSSAPVSPRQKQDSSPRLYMHVPQAPLGVTSAQRNARVAEQRYRQENTFTELRKGTLDQQYVFVRRPGYYTAAVYGVRPNALQRMGTNSFWHPTAGMLALTVNSTGPDDWTTVADTVGTASSRGPVTATHHAGASASGAVISPDALTGYTGVFTTKYVTADGAVRTDVTHRADGIRRVLTTPGASRERIPLIVGTEDQVVFANGTAAPYGQETITVAKGLTLTRGGLRFTIDWGADREAKYAPMDRSYLGNRTHRILTISFSGTLSVDLRVTPVS</sequence>
<dbReference type="InterPro" id="IPR019546">
    <property type="entry name" value="TAT_signal_bac_arc"/>
</dbReference>
<protein>
    <submittedName>
        <fullName evidence="2">Tat (Twin-arginine translocation) pathway signal sequence</fullName>
    </submittedName>
</protein>
<dbReference type="NCBIfam" id="TIGR01409">
    <property type="entry name" value="TAT_signal_seq"/>
    <property type="match status" value="1"/>
</dbReference>
<dbReference type="InterPro" id="IPR008930">
    <property type="entry name" value="Terpenoid_cyclase/PrenylTrfase"/>
</dbReference>
<proteinExistence type="predicted"/>
<feature type="region of interest" description="Disordered" evidence="1">
    <location>
        <begin position="377"/>
        <end position="398"/>
    </location>
</feature>
<name>A0A1G6WYG6_9ACTN</name>
<evidence type="ECO:0000313" key="3">
    <source>
        <dbReference type="Proteomes" id="UP000198949"/>
    </source>
</evidence>
<dbReference type="SUPFAM" id="SSF48239">
    <property type="entry name" value="Terpenoid cyclases/Protein prenyltransferases"/>
    <property type="match status" value="1"/>
</dbReference>
<dbReference type="RefSeq" id="WP_143014866.1">
    <property type="nucleotide sequence ID" value="NZ_FNAD01000006.1"/>
</dbReference>
<dbReference type="EMBL" id="FNAD01000006">
    <property type="protein sequence ID" value="SDD70859.1"/>
    <property type="molecule type" value="Genomic_DNA"/>
</dbReference>
<evidence type="ECO:0000313" key="2">
    <source>
        <dbReference type="EMBL" id="SDD70859.1"/>
    </source>
</evidence>
<evidence type="ECO:0000256" key="1">
    <source>
        <dbReference type="SAM" id="MobiDB-lite"/>
    </source>
</evidence>
<dbReference type="OrthoDB" id="3495297at2"/>